<proteinExistence type="predicted"/>
<sequence>MILTSSSLQFKRNPFYVTLSEECSSVQKHEIEHGSLYSRTVIFGRPLSPLADRIKCLRQAALKILL</sequence>
<comment type="caution">
    <text evidence="1">The sequence shown here is derived from an EMBL/GenBank/DDBJ whole genome shotgun (WGS) entry which is preliminary data.</text>
</comment>
<dbReference type="AlphaFoldDB" id="A0A9W9ZL11"/>
<reference evidence="1" key="1">
    <citation type="submission" date="2023-01" db="EMBL/GenBank/DDBJ databases">
        <title>Genome assembly of the deep-sea coral Lophelia pertusa.</title>
        <authorList>
            <person name="Herrera S."/>
            <person name="Cordes E."/>
        </authorList>
    </citation>
    <scope>NUCLEOTIDE SEQUENCE</scope>
    <source>
        <strain evidence="1">USNM1676648</strain>
        <tissue evidence="1">Polyp</tissue>
    </source>
</reference>
<protein>
    <submittedName>
        <fullName evidence="1">Uncharacterized protein</fullName>
    </submittedName>
</protein>
<evidence type="ECO:0000313" key="2">
    <source>
        <dbReference type="Proteomes" id="UP001163046"/>
    </source>
</evidence>
<gene>
    <name evidence="1" type="ORF">OS493_028474</name>
</gene>
<organism evidence="1 2">
    <name type="scientific">Desmophyllum pertusum</name>
    <dbReference type="NCBI Taxonomy" id="174260"/>
    <lineage>
        <taxon>Eukaryota</taxon>
        <taxon>Metazoa</taxon>
        <taxon>Cnidaria</taxon>
        <taxon>Anthozoa</taxon>
        <taxon>Hexacorallia</taxon>
        <taxon>Scleractinia</taxon>
        <taxon>Caryophylliina</taxon>
        <taxon>Caryophylliidae</taxon>
        <taxon>Desmophyllum</taxon>
    </lineage>
</organism>
<keyword evidence="2" id="KW-1185">Reference proteome</keyword>
<evidence type="ECO:0000313" key="1">
    <source>
        <dbReference type="EMBL" id="KAJ7383390.1"/>
    </source>
</evidence>
<name>A0A9W9ZL11_9CNID</name>
<dbReference type="EMBL" id="MU825900">
    <property type="protein sequence ID" value="KAJ7383390.1"/>
    <property type="molecule type" value="Genomic_DNA"/>
</dbReference>
<dbReference type="Proteomes" id="UP001163046">
    <property type="component" value="Unassembled WGS sequence"/>
</dbReference>
<accession>A0A9W9ZL11</accession>